<dbReference type="Pfam" id="PF12796">
    <property type="entry name" value="Ank_2"/>
    <property type="match status" value="4"/>
</dbReference>
<dbReference type="PROSITE" id="PS50297">
    <property type="entry name" value="ANK_REP_REGION"/>
    <property type="match status" value="7"/>
</dbReference>
<evidence type="ECO:0000256" key="3">
    <source>
        <dbReference type="ARBA" id="ARBA00022606"/>
    </source>
</evidence>
<dbReference type="OMA" id="HECAGQC"/>
<feature type="repeat" description="ANK" evidence="12">
    <location>
        <begin position="459"/>
        <end position="493"/>
    </location>
</feature>
<feature type="repeat" description="ANK" evidence="12">
    <location>
        <begin position="594"/>
        <end position="626"/>
    </location>
</feature>
<dbReference type="PANTHER" id="PTHR47143:SF1">
    <property type="entry name" value="ION_TRANS DOMAIN-CONTAINING PROTEIN"/>
    <property type="match status" value="1"/>
</dbReference>
<evidence type="ECO:0000313" key="15">
    <source>
        <dbReference type="EnsemblMetazoa" id="XP_028514540.1"/>
    </source>
</evidence>
<keyword evidence="11" id="KW-0407">Ion channel</keyword>
<dbReference type="InterPro" id="IPR005821">
    <property type="entry name" value="Ion_trans_dom"/>
</dbReference>
<dbReference type="Proteomes" id="UP000887567">
    <property type="component" value="Unplaced"/>
</dbReference>
<feature type="transmembrane region" description="Helical" evidence="13">
    <location>
        <begin position="906"/>
        <end position="925"/>
    </location>
</feature>
<evidence type="ECO:0000256" key="9">
    <source>
        <dbReference type="ARBA" id="ARBA00023136"/>
    </source>
</evidence>
<feature type="transmembrane region" description="Helical" evidence="13">
    <location>
        <begin position="968"/>
        <end position="991"/>
    </location>
</feature>
<keyword evidence="10" id="KW-0325">Glycoprotein</keyword>
<accession>A0A913YGR5</accession>
<feature type="repeat" description="ANK" evidence="12">
    <location>
        <begin position="561"/>
        <end position="593"/>
    </location>
</feature>
<evidence type="ECO:0000256" key="6">
    <source>
        <dbReference type="ARBA" id="ARBA00022989"/>
    </source>
</evidence>
<feature type="repeat" description="ANK" evidence="12">
    <location>
        <begin position="199"/>
        <end position="231"/>
    </location>
</feature>
<keyword evidence="2" id="KW-0813">Transport</keyword>
<dbReference type="Gene3D" id="1.10.287.70">
    <property type="match status" value="1"/>
</dbReference>
<dbReference type="GO" id="GO:0005216">
    <property type="term" value="F:monoatomic ion channel activity"/>
    <property type="evidence" value="ECO:0007669"/>
    <property type="project" value="InterPro"/>
</dbReference>
<keyword evidence="5" id="KW-0677">Repeat</keyword>
<evidence type="ECO:0000256" key="10">
    <source>
        <dbReference type="ARBA" id="ARBA00023180"/>
    </source>
</evidence>
<feature type="transmembrane region" description="Helical" evidence="13">
    <location>
        <begin position="831"/>
        <end position="853"/>
    </location>
</feature>
<feature type="transmembrane region" description="Helical" evidence="13">
    <location>
        <begin position="937"/>
        <end position="956"/>
    </location>
</feature>
<dbReference type="GO" id="GO:1902495">
    <property type="term" value="C:transmembrane transporter complex"/>
    <property type="evidence" value="ECO:0007669"/>
    <property type="project" value="TreeGrafter"/>
</dbReference>
<dbReference type="SMART" id="SM00248">
    <property type="entry name" value="ANK"/>
    <property type="match status" value="16"/>
</dbReference>
<evidence type="ECO:0000256" key="2">
    <source>
        <dbReference type="ARBA" id="ARBA00022448"/>
    </source>
</evidence>
<feature type="repeat" description="ANK" evidence="12">
    <location>
        <begin position="357"/>
        <end position="389"/>
    </location>
</feature>
<keyword evidence="4 13" id="KW-0812">Transmembrane</keyword>
<name>A0A913YGR5_EXADI</name>
<keyword evidence="8" id="KW-0406">Ion transport</keyword>
<feature type="repeat" description="ANK" evidence="12">
    <location>
        <begin position="165"/>
        <end position="189"/>
    </location>
</feature>
<dbReference type="Pfam" id="PF13637">
    <property type="entry name" value="Ank_4"/>
    <property type="match status" value="1"/>
</dbReference>
<proteinExistence type="predicted"/>
<feature type="repeat" description="ANK" evidence="12">
    <location>
        <begin position="528"/>
        <end position="560"/>
    </location>
</feature>
<keyword evidence="7 12" id="KW-0040">ANK repeat</keyword>
<dbReference type="Pfam" id="PF00520">
    <property type="entry name" value="Ion_trans"/>
    <property type="match status" value="1"/>
</dbReference>
<keyword evidence="3" id="KW-0716">Sensory transduction</keyword>
<sequence length="1143" mass="127410">MSENEGFMMSNLGLSSDVGSVSSISSIKSLRAPLIKMKCNNKVNSKCEIQQKITESVEKNLCRRVGLGQACRDGREDIVGRLLRGKMNTINNIDEDGMAALHYAARCNRVEILKMLLRAGADIDVKGSSKIHAMTPLLCAAKFNAIESSKVLIREGASVSAKNCYGQTALHHAVRRQNIKIVELLLTEGKMDVNVVDIDKTTALHIAAHVGDEMSTKLLLFHGIEIKAQDNDGFTAFHVAAREGKNDVLRTLLQTGTERRQAVSMRTLLQTARDHKMDTTMLLDMPDNYGNTCLHLAVKHGRCSTTQICLNFGASLCVWESSSLQTPLHFAAVSGNLCVLRALFEGKDLDLHAEDGDGMTPVLRASLEGNRDVIEYLLDQGAHVNAPPNTGFPSPLMCAVKRDQHKTMKFLLSKGAQVDQIDTQWRNCLHIAAACSDPKTLRILLEKDTKHLVGKRDAYGKTPLHYAALRCSHVGKIIQLLTDAGGLVISCDNDERIPLHYAARAGIVVSTRSLLEVSPESLNCADTLSQTPLHVAAANGQAEVCRLLLENKAEVDYRDDLRLTPLFHAVIHGCPRTIRVLVDYGADIDAVEKSRKTPLIVAAFEGKIDAFKTLLECGADISIVCGTGFNVLDAALAQDQLNICTEIVRHERWRDVMGNLKFNQVSPMKRLIEKFPSLAKVVMDKCITESTSIETDKNYAIEYDFQYLCPKPGEEIDSDGKRYFGPKLMLENEREDLLRHPLTKSLMATKWRSVGVNFFYIGFVIYSMFVGCLSHYMYCMHKFDMNKATGVIVKTHCSKDSIYISEIVLVSFSALNLLYECYQLYTERSKYFDLTNVLQVSTYVCAIIAVYPVNGDREICGMAGWNAGVIGVLLSFLTILQYIQCLLSAGIYVTMLFEVLKSLLKVLAMFSLLIVGFGLVFVYVMDGSPPFNNYWGAMIKVFAMTIGEIDYSTYFVQGNGPKRYTLALGVFLVFSLLMPIALMNLLIGLAVGDIDSVQNHAELKMMSTEIEVVYEFEEKMPVMLRERLHKSKLVVHPNKQHGLKVLKKYLGQIGTVQEIVRLRNESVDKDNTRRDLLINRIVNQVDITGERINEITKQLEDHRILLEGIVSTLTVDKTVESQTSQEEEDQKALLEMKSILGRL</sequence>
<evidence type="ECO:0000256" key="11">
    <source>
        <dbReference type="ARBA" id="ARBA00023303"/>
    </source>
</evidence>
<evidence type="ECO:0000256" key="8">
    <source>
        <dbReference type="ARBA" id="ARBA00023065"/>
    </source>
</evidence>
<feature type="transmembrane region" description="Helical" evidence="13">
    <location>
        <begin position="754"/>
        <end position="778"/>
    </location>
</feature>
<feature type="domain" description="Ion transport" evidence="14">
    <location>
        <begin position="759"/>
        <end position="1001"/>
    </location>
</feature>
<evidence type="ECO:0000256" key="4">
    <source>
        <dbReference type="ARBA" id="ARBA00022692"/>
    </source>
</evidence>
<evidence type="ECO:0000256" key="12">
    <source>
        <dbReference type="PROSITE-ProRule" id="PRU00023"/>
    </source>
</evidence>
<comment type="subcellular location">
    <subcellularLocation>
        <location evidence="1">Membrane</location>
        <topology evidence="1">Multi-pass membrane protein</topology>
    </subcellularLocation>
</comment>
<reference evidence="15" key="1">
    <citation type="submission" date="2022-11" db="UniProtKB">
        <authorList>
            <consortium name="EnsemblMetazoa"/>
        </authorList>
    </citation>
    <scope>IDENTIFICATION</scope>
</reference>
<keyword evidence="6 13" id="KW-1133">Transmembrane helix</keyword>
<dbReference type="GeneID" id="110237856"/>
<dbReference type="PRINTS" id="PR01415">
    <property type="entry name" value="ANKYRIN"/>
</dbReference>
<dbReference type="InterPro" id="IPR052076">
    <property type="entry name" value="TRP_cation_channel"/>
</dbReference>
<evidence type="ECO:0000256" key="1">
    <source>
        <dbReference type="ARBA" id="ARBA00004141"/>
    </source>
</evidence>
<feature type="repeat" description="ANK" evidence="12">
    <location>
        <begin position="96"/>
        <end position="128"/>
    </location>
</feature>
<keyword evidence="16" id="KW-1185">Reference proteome</keyword>
<dbReference type="InterPro" id="IPR002110">
    <property type="entry name" value="Ankyrin_rpt"/>
</dbReference>
<organism evidence="15 16">
    <name type="scientific">Exaiptasia diaphana</name>
    <name type="common">Tropical sea anemone</name>
    <name type="synonym">Aiptasia pulchella</name>
    <dbReference type="NCBI Taxonomy" id="2652724"/>
    <lineage>
        <taxon>Eukaryota</taxon>
        <taxon>Metazoa</taxon>
        <taxon>Cnidaria</taxon>
        <taxon>Anthozoa</taxon>
        <taxon>Hexacorallia</taxon>
        <taxon>Actiniaria</taxon>
        <taxon>Aiptasiidae</taxon>
        <taxon>Exaiptasia</taxon>
    </lineage>
</organism>
<feature type="repeat" description="ANK" evidence="12">
    <location>
        <begin position="132"/>
        <end position="164"/>
    </location>
</feature>
<dbReference type="SUPFAM" id="SSF48403">
    <property type="entry name" value="Ankyrin repeat"/>
    <property type="match status" value="2"/>
</dbReference>
<protein>
    <recommendedName>
        <fullName evidence="14">Ion transport domain-containing protein</fullName>
    </recommendedName>
</protein>
<dbReference type="AlphaFoldDB" id="A0A913YGR5"/>
<dbReference type="PROSITE" id="PS50088">
    <property type="entry name" value="ANK_REPEAT"/>
    <property type="match status" value="12"/>
</dbReference>
<keyword evidence="9 13" id="KW-0472">Membrane</keyword>
<dbReference type="Gene3D" id="1.25.40.20">
    <property type="entry name" value="Ankyrin repeat-containing domain"/>
    <property type="match status" value="4"/>
</dbReference>
<evidence type="ECO:0000313" key="16">
    <source>
        <dbReference type="Proteomes" id="UP000887567"/>
    </source>
</evidence>
<feature type="transmembrane region" description="Helical" evidence="13">
    <location>
        <begin position="865"/>
        <end position="894"/>
    </location>
</feature>
<evidence type="ECO:0000256" key="7">
    <source>
        <dbReference type="ARBA" id="ARBA00023043"/>
    </source>
</evidence>
<evidence type="ECO:0000256" key="5">
    <source>
        <dbReference type="ARBA" id="ARBA00022737"/>
    </source>
</evidence>
<feature type="repeat" description="ANK" evidence="12">
    <location>
        <begin position="289"/>
        <end position="321"/>
    </location>
</feature>
<evidence type="ECO:0000256" key="13">
    <source>
        <dbReference type="SAM" id="Phobius"/>
    </source>
</evidence>
<dbReference type="PANTHER" id="PTHR47143">
    <property type="entry name" value="TRANSIENT RECEPTOR POTENTIAL CATION CHANNEL PROTEIN PAINLESS"/>
    <property type="match status" value="1"/>
</dbReference>
<dbReference type="EnsemblMetazoa" id="XM_028658739.1">
    <property type="protein sequence ID" value="XP_028514540.1"/>
    <property type="gene ID" value="LOC110237856"/>
</dbReference>
<dbReference type="InterPro" id="IPR036770">
    <property type="entry name" value="Ankyrin_rpt-contain_sf"/>
</dbReference>
<feature type="repeat" description="ANK" evidence="12">
    <location>
        <begin position="394"/>
        <end position="423"/>
    </location>
</feature>
<dbReference type="RefSeq" id="XP_028514540.1">
    <property type="nucleotide sequence ID" value="XM_028658739.1"/>
</dbReference>
<feature type="repeat" description="ANK" evidence="12">
    <location>
        <begin position="232"/>
        <end position="258"/>
    </location>
</feature>
<dbReference type="OrthoDB" id="1661883at2759"/>
<evidence type="ECO:0000259" key="14">
    <source>
        <dbReference type="Pfam" id="PF00520"/>
    </source>
</evidence>
<dbReference type="Pfam" id="PF00023">
    <property type="entry name" value="Ank"/>
    <property type="match status" value="2"/>
</dbReference>